<dbReference type="AlphaFoldDB" id="A0A0F9RUY7"/>
<proteinExistence type="predicted"/>
<protein>
    <submittedName>
        <fullName evidence="2">Uncharacterized protein</fullName>
    </submittedName>
</protein>
<dbReference type="EMBL" id="LAZR01003186">
    <property type="protein sequence ID" value="KKN21023.1"/>
    <property type="molecule type" value="Genomic_DNA"/>
</dbReference>
<comment type="caution">
    <text evidence="2">The sequence shown here is derived from an EMBL/GenBank/DDBJ whole genome shotgun (WGS) entry which is preliminary data.</text>
</comment>
<accession>A0A0F9RUY7</accession>
<organism evidence="2">
    <name type="scientific">marine sediment metagenome</name>
    <dbReference type="NCBI Taxonomy" id="412755"/>
    <lineage>
        <taxon>unclassified sequences</taxon>
        <taxon>metagenomes</taxon>
        <taxon>ecological metagenomes</taxon>
    </lineage>
</organism>
<sequence length="428" mass="45021">MPYLPSRRFRPAGNYGNYNPVAQQGPGDDPTMPEWLRSALAGASQPSPSPTPQPRDQAREYMDAIRRGEPGAIGPSRDQGREYVDAVRRGEPGAIGPRDQGREMAEAVVYGRGRGTNRAPEPSGAIPFWEEIGNWWPGSTPNRMLQEFIAPKPSNIPELGSPYEGGGGFIDDEVNKFLQSLGNFELPGTGVGGGVGPLPASMGGGGGGIEGAPDVLDTLGALVGDAPRGTMAENRAGFQEWLSNLFPASRFEPKPGVMGNIQEFFAPSPAGEYQGRNPYAATRGEPQGPDLLEGIANFVGNFVLPGTENIPHATTTDRPGGEGGGAGTFYDQGDNQANLQALSDLLGIPIDELINRGLNPTQIPGAYQTGNIMQDAWLATGGVPVYDTTGPVGPSFSGAGGGGFGGFNFAPGDPADPRFWLDMVRWLI</sequence>
<feature type="region of interest" description="Disordered" evidence="1">
    <location>
        <begin position="313"/>
        <end position="332"/>
    </location>
</feature>
<name>A0A0F9RUY7_9ZZZZ</name>
<evidence type="ECO:0000313" key="2">
    <source>
        <dbReference type="EMBL" id="KKN21023.1"/>
    </source>
</evidence>
<feature type="region of interest" description="Disordered" evidence="1">
    <location>
        <begin position="1"/>
        <end position="60"/>
    </location>
</feature>
<evidence type="ECO:0000256" key="1">
    <source>
        <dbReference type="SAM" id="MobiDB-lite"/>
    </source>
</evidence>
<reference evidence="2" key="1">
    <citation type="journal article" date="2015" name="Nature">
        <title>Complex archaea that bridge the gap between prokaryotes and eukaryotes.</title>
        <authorList>
            <person name="Spang A."/>
            <person name="Saw J.H."/>
            <person name="Jorgensen S.L."/>
            <person name="Zaremba-Niedzwiedzka K."/>
            <person name="Martijn J."/>
            <person name="Lind A.E."/>
            <person name="van Eijk R."/>
            <person name="Schleper C."/>
            <person name="Guy L."/>
            <person name="Ettema T.J."/>
        </authorList>
    </citation>
    <scope>NUCLEOTIDE SEQUENCE</scope>
</reference>
<gene>
    <name evidence="2" type="ORF">LCGC14_0929590</name>
</gene>